<dbReference type="SUPFAM" id="SSF82607">
    <property type="entry name" value="YbaB-like"/>
    <property type="match status" value="1"/>
</dbReference>
<dbReference type="RefSeq" id="WP_192779793.1">
    <property type="nucleotide sequence ID" value="NZ_BAAASY010000016.1"/>
</dbReference>
<accession>A0ABR9KVR1</accession>
<dbReference type="Pfam" id="PF02575">
    <property type="entry name" value="YbaB_DNA_bd"/>
    <property type="match status" value="1"/>
</dbReference>
<comment type="caution">
    <text evidence="1">The sequence shown here is derived from an EMBL/GenBank/DDBJ whole genome shotgun (WGS) entry which is preliminary data.</text>
</comment>
<dbReference type="InterPro" id="IPR004401">
    <property type="entry name" value="YbaB/EbfC"/>
</dbReference>
<dbReference type="InterPro" id="IPR036894">
    <property type="entry name" value="YbaB-like_sf"/>
</dbReference>
<dbReference type="GO" id="GO:0003677">
    <property type="term" value="F:DNA binding"/>
    <property type="evidence" value="ECO:0007669"/>
    <property type="project" value="UniProtKB-KW"/>
</dbReference>
<organism evidence="1 2">
    <name type="scientific">Nonomuraea africana</name>
    <dbReference type="NCBI Taxonomy" id="46171"/>
    <lineage>
        <taxon>Bacteria</taxon>
        <taxon>Bacillati</taxon>
        <taxon>Actinomycetota</taxon>
        <taxon>Actinomycetes</taxon>
        <taxon>Streptosporangiales</taxon>
        <taxon>Streptosporangiaceae</taxon>
        <taxon>Nonomuraea</taxon>
    </lineage>
</organism>
<keyword evidence="1" id="KW-0238">DNA-binding</keyword>
<sequence length="145" mass="15976">MSEGNFGGIDVEKLIKGADAQMARVEEMQEKLTALVGRASDDDGLVTVEYTSEGMRELQLHPKAMRLSSGELAELIKETVAAAAADLQRGLNEVMGEVFGEDNPMRYAADPEGSMHDIRQARAAFDRTFEDVMGELDRISRRLDL</sequence>
<proteinExistence type="predicted"/>
<reference evidence="1 2" key="1">
    <citation type="submission" date="2020-10" db="EMBL/GenBank/DDBJ databases">
        <title>Sequencing the genomes of 1000 actinobacteria strains.</title>
        <authorList>
            <person name="Klenk H.-P."/>
        </authorList>
    </citation>
    <scope>NUCLEOTIDE SEQUENCE [LARGE SCALE GENOMIC DNA]</scope>
    <source>
        <strain evidence="1 2">DSM 43748</strain>
    </source>
</reference>
<dbReference type="Gene3D" id="3.30.1310.10">
    <property type="entry name" value="Nucleoid-associated protein YbaB-like domain"/>
    <property type="match status" value="1"/>
</dbReference>
<dbReference type="EMBL" id="JADBEF010000001">
    <property type="protein sequence ID" value="MBE1565617.1"/>
    <property type="molecule type" value="Genomic_DNA"/>
</dbReference>
<gene>
    <name evidence="1" type="ORF">H4W81_008396</name>
</gene>
<name>A0ABR9KVR1_9ACTN</name>
<protein>
    <submittedName>
        <fullName evidence="1">DNA-binding protein YbaB</fullName>
    </submittedName>
</protein>
<dbReference type="Proteomes" id="UP000661607">
    <property type="component" value="Unassembled WGS sequence"/>
</dbReference>
<keyword evidence="2" id="KW-1185">Reference proteome</keyword>
<evidence type="ECO:0000313" key="1">
    <source>
        <dbReference type="EMBL" id="MBE1565617.1"/>
    </source>
</evidence>
<evidence type="ECO:0000313" key="2">
    <source>
        <dbReference type="Proteomes" id="UP000661607"/>
    </source>
</evidence>